<dbReference type="RefSeq" id="WP_129122417.1">
    <property type="nucleotide sequence ID" value="NZ_PEIB01000012.1"/>
</dbReference>
<feature type="domain" description="CHRD" evidence="2">
    <location>
        <begin position="28"/>
        <end position="157"/>
    </location>
</feature>
<reference evidence="3 4" key="1">
    <citation type="submission" date="2017-10" db="EMBL/GenBank/DDBJ databases">
        <title>Nyctiphanis sp. nov., isolated from the stomach of the euphausiid Nyctiphanes simplex (Hansen, 1911) in the Gulf of California.</title>
        <authorList>
            <person name="Gomez-Gil B."/>
            <person name="Aguilar-Mendez M."/>
            <person name="Lopez-Cortes A."/>
            <person name="Gomez-Gutierrez J."/>
            <person name="Roque A."/>
            <person name="Lang E."/>
            <person name="Gonzalez-Castillo A."/>
        </authorList>
    </citation>
    <scope>NUCLEOTIDE SEQUENCE [LARGE SCALE GENOMIC DNA]</scope>
    <source>
        <strain evidence="3 4">CAIM 600</strain>
    </source>
</reference>
<dbReference type="EMBL" id="PEIB01000012">
    <property type="protein sequence ID" value="RXJ73165.1"/>
    <property type="molecule type" value="Genomic_DNA"/>
</dbReference>
<dbReference type="PROSITE" id="PS50933">
    <property type="entry name" value="CHRD"/>
    <property type="match status" value="2"/>
</dbReference>
<evidence type="ECO:0000313" key="4">
    <source>
        <dbReference type="Proteomes" id="UP000290287"/>
    </source>
</evidence>
<dbReference type="InterPro" id="IPR010895">
    <property type="entry name" value="CHRD"/>
</dbReference>
<keyword evidence="1" id="KW-0732">Signal</keyword>
<protein>
    <submittedName>
        <fullName evidence="3">CHRD domain-containing protein</fullName>
    </submittedName>
</protein>
<feature type="chain" id="PRO_5020596403" evidence="1">
    <location>
        <begin position="22"/>
        <end position="406"/>
    </location>
</feature>
<dbReference type="Proteomes" id="UP000290287">
    <property type="component" value="Unassembled WGS sequence"/>
</dbReference>
<accession>A0A4Q0YRB1</accession>
<dbReference type="OrthoDB" id="9783299at2"/>
<comment type="caution">
    <text evidence="3">The sequence shown here is derived from an EMBL/GenBank/DDBJ whole genome shotgun (WGS) entry which is preliminary data.</text>
</comment>
<sequence>MKFRKFIVMISLFVVALSACDDSDGFTATKTFNLTLSGGQSVPINDSEQTALATVELDENTNALRAVLSAENIEGLTMAHIHSGDIGETGGVVFGFDKPTSFLENVVGYKEGQLIVAAENLSASQVEDLLAGEWYINVHTTKVPSGELRAQIVPSSTTILTFKLDGEQAVPAVNTTADGDGYLAYDYVDNELSIRLNTRDVNDTKAAHIHAGRIGDTSGGVIVGLNAVANSTTAWEAENRSVAKEDFENMLSGGYHVNVHAGDKFATIIRGQIFSPNYKLFTFPLTGDQEEPPVTTAASGAGYALLNTVSRVLELKVVTQKIEEQVPSQGSVNSITMAHIHEGIVGQNGGPIVFLEEGKSNTVWQTESDKSTLTPEQAADFIAGKHYVNIHTKFSGAGELRGQIEP</sequence>
<feature type="signal peptide" evidence="1">
    <location>
        <begin position="1"/>
        <end position="21"/>
    </location>
</feature>
<gene>
    <name evidence="3" type="ORF">CS022_11750</name>
</gene>
<keyword evidence="4" id="KW-1185">Reference proteome</keyword>
<organism evidence="3 4">
    <name type="scientific">Veronia nyctiphanis</name>
    <dbReference type="NCBI Taxonomy" id="1278244"/>
    <lineage>
        <taxon>Bacteria</taxon>
        <taxon>Pseudomonadati</taxon>
        <taxon>Pseudomonadota</taxon>
        <taxon>Gammaproteobacteria</taxon>
        <taxon>Vibrionales</taxon>
        <taxon>Vibrionaceae</taxon>
        <taxon>Veronia</taxon>
    </lineage>
</organism>
<dbReference type="SMART" id="SM00754">
    <property type="entry name" value="CHRD"/>
    <property type="match status" value="3"/>
</dbReference>
<dbReference type="AlphaFoldDB" id="A0A4Q0YRB1"/>
<dbReference type="PROSITE" id="PS51257">
    <property type="entry name" value="PROKAR_LIPOPROTEIN"/>
    <property type="match status" value="1"/>
</dbReference>
<dbReference type="Pfam" id="PF07452">
    <property type="entry name" value="CHRD"/>
    <property type="match status" value="3"/>
</dbReference>
<proteinExistence type="predicted"/>
<name>A0A4Q0YRB1_9GAMM</name>
<evidence type="ECO:0000313" key="3">
    <source>
        <dbReference type="EMBL" id="RXJ73165.1"/>
    </source>
</evidence>
<evidence type="ECO:0000259" key="2">
    <source>
        <dbReference type="PROSITE" id="PS50933"/>
    </source>
</evidence>
<feature type="domain" description="CHRD" evidence="2">
    <location>
        <begin position="277"/>
        <end position="406"/>
    </location>
</feature>
<evidence type="ECO:0000256" key="1">
    <source>
        <dbReference type="SAM" id="SignalP"/>
    </source>
</evidence>